<dbReference type="GO" id="GO:0052689">
    <property type="term" value="F:carboxylic ester hydrolase activity"/>
    <property type="evidence" value="ECO:0007669"/>
    <property type="project" value="TreeGrafter"/>
</dbReference>
<dbReference type="PANTHER" id="PTHR46118">
    <property type="entry name" value="PROTEIN ABHD11"/>
    <property type="match status" value="1"/>
</dbReference>
<evidence type="ECO:0000256" key="7">
    <source>
        <dbReference type="ARBA" id="ARBA00044064"/>
    </source>
</evidence>
<reference evidence="14" key="1">
    <citation type="submission" date="2020-01" db="EMBL/GenBank/DDBJ databases">
        <title>Draft genome sequence of the Termite Coptotermes fromosanus.</title>
        <authorList>
            <person name="Itakura S."/>
            <person name="Yosikawa Y."/>
            <person name="Umezawa K."/>
        </authorList>
    </citation>
    <scope>NUCLEOTIDE SEQUENCE [LARGE SCALE GENOMIC DNA]</scope>
</reference>
<dbReference type="OrthoDB" id="8119704at2759"/>
<dbReference type="EMBL" id="BLKM01000402">
    <property type="protein sequence ID" value="GFG33046.1"/>
    <property type="molecule type" value="Genomic_DNA"/>
</dbReference>
<evidence type="ECO:0000313" key="13">
    <source>
        <dbReference type="EMBL" id="GFG33046.1"/>
    </source>
</evidence>
<comment type="catalytic activity">
    <reaction evidence="8">
        <text>1-octadecanoyl-2-(4Z,7Z,10Z,13Z,16Z,19Z-docosahexaenoyl)-sn-glycerol + H2O = 2-(4Z,7Z,10Z,13Z,16Z,19Z-docosahexaenoyl)-glycerol + octadecanoate + H(+)</text>
        <dbReference type="Rhea" id="RHEA:77107"/>
        <dbReference type="ChEBI" id="CHEBI:15377"/>
        <dbReference type="ChEBI" id="CHEBI:15378"/>
        <dbReference type="ChEBI" id="CHEBI:25629"/>
        <dbReference type="ChEBI" id="CHEBI:77129"/>
        <dbReference type="ChEBI" id="CHEBI:186738"/>
    </reaction>
</comment>
<dbReference type="FunCoup" id="A0A6L2PL13">
    <property type="interactions" value="1223"/>
</dbReference>
<comment type="catalytic activity">
    <reaction evidence="9">
        <text>1,2-didecanoylglycerol + H2O = decanoylglycerol + decanoate + H(+)</text>
        <dbReference type="Rhea" id="RHEA:48596"/>
        <dbReference type="ChEBI" id="CHEBI:11152"/>
        <dbReference type="ChEBI" id="CHEBI:15377"/>
        <dbReference type="ChEBI" id="CHEBI:15378"/>
        <dbReference type="ChEBI" id="CHEBI:27689"/>
        <dbReference type="ChEBI" id="CHEBI:90605"/>
    </reaction>
</comment>
<dbReference type="EC" id="3.1.1.116" evidence="3"/>
<comment type="catalytic activity">
    <reaction evidence="6">
        <text>a 1,3-diacyl-sn-glycerol + H2O = a 1-acyl-sn-glycerol + a fatty acid + H(+)</text>
        <dbReference type="Rhea" id="RHEA:38503"/>
        <dbReference type="ChEBI" id="CHEBI:15377"/>
        <dbReference type="ChEBI" id="CHEBI:15378"/>
        <dbReference type="ChEBI" id="CHEBI:28868"/>
        <dbReference type="ChEBI" id="CHEBI:64683"/>
        <dbReference type="ChEBI" id="CHEBI:77272"/>
    </reaction>
</comment>
<comment type="caution">
    <text evidence="13">The sequence shown here is derived from an EMBL/GenBank/DDBJ whole genome shotgun (WGS) entry which is preliminary data.</text>
</comment>
<accession>A0A6L2PL13</accession>
<gene>
    <name evidence="13" type="ORF">Cfor_05026</name>
</gene>
<dbReference type="PRINTS" id="PR00111">
    <property type="entry name" value="ABHYDROLASE"/>
</dbReference>
<feature type="domain" description="AB hydrolase-1" evidence="12">
    <location>
        <begin position="65"/>
        <end position="302"/>
    </location>
</feature>
<evidence type="ECO:0000256" key="11">
    <source>
        <dbReference type="ARBA" id="ARBA00048919"/>
    </source>
</evidence>
<dbReference type="Gene3D" id="3.40.50.1820">
    <property type="entry name" value="alpha/beta hydrolase"/>
    <property type="match status" value="1"/>
</dbReference>
<evidence type="ECO:0000256" key="6">
    <source>
        <dbReference type="ARBA" id="ARBA00043742"/>
    </source>
</evidence>
<comment type="similarity">
    <text evidence="1">Belongs to the AB hydrolase superfamily.</text>
</comment>
<dbReference type="FunFam" id="3.40.50.1820:FF:000039">
    <property type="entry name" value="Esterase ybfF"/>
    <property type="match status" value="1"/>
</dbReference>
<evidence type="ECO:0000256" key="3">
    <source>
        <dbReference type="ARBA" id="ARBA00026104"/>
    </source>
</evidence>
<protein>
    <recommendedName>
        <fullName evidence="7">sn-1-specific diacylglycerol lipase ABHD11</fullName>
        <ecNumber evidence="3">3.1.1.116</ecNumber>
    </recommendedName>
    <alternativeName>
        <fullName evidence="4">Alpha/beta hydrolase domain-containing protein 11</fullName>
    </alternativeName>
</protein>
<keyword evidence="2" id="KW-0378">Hydrolase</keyword>
<dbReference type="InterPro" id="IPR029058">
    <property type="entry name" value="AB_hydrolase_fold"/>
</dbReference>
<evidence type="ECO:0000256" key="4">
    <source>
        <dbReference type="ARBA" id="ARBA00042703"/>
    </source>
</evidence>
<evidence type="ECO:0000256" key="8">
    <source>
        <dbReference type="ARBA" id="ARBA00048283"/>
    </source>
</evidence>
<dbReference type="InterPro" id="IPR000073">
    <property type="entry name" value="AB_hydrolase_1"/>
</dbReference>
<evidence type="ECO:0000256" key="2">
    <source>
        <dbReference type="ARBA" id="ARBA00022801"/>
    </source>
</evidence>
<evidence type="ECO:0000259" key="12">
    <source>
        <dbReference type="Pfam" id="PF00561"/>
    </source>
</evidence>
<proteinExistence type="inferred from homology"/>
<comment type="catalytic activity">
    <reaction evidence="5">
        <text>a 1,2-diacyl-sn-glycerol + H2O = a 2-acylglycerol + a fatty acid + H(+)</text>
        <dbReference type="Rhea" id="RHEA:33275"/>
        <dbReference type="ChEBI" id="CHEBI:15377"/>
        <dbReference type="ChEBI" id="CHEBI:15378"/>
        <dbReference type="ChEBI" id="CHEBI:17389"/>
        <dbReference type="ChEBI" id="CHEBI:17815"/>
        <dbReference type="ChEBI" id="CHEBI:28868"/>
        <dbReference type="EC" id="3.1.1.116"/>
    </reaction>
</comment>
<evidence type="ECO:0000256" key="5">
    <source>
        <dbReference type="ARBA" id="ARBA00043667"/>
    </source>
</evidence>
<comment type="catalytic activity">
    <reaction evidence="11">
        <text>1-octadecanoyl-2-(5Z,8Z,11Z,14Z-eicosatetraenoyl)-sn-glycerol + H2O = 2-(5Z,8Z,11Z,14Z-eicosatetraenoyl)-glycerol + octadecanoate + H(+)</text>
        <dbReference type="Rhea" id="RHEA:38507"/>
        <dbReference type="ChEBI" id="CHEBI:15377"/>
        <dbReference type="ChEBI" id="CHEBI:15378"/>
        <dbReference type="ChEBI" id="CHEBI:25629"/>
        <dbReference type="ChEBI" id="CHEBI:52392"/>
        <dbReference type="ChEBI" id="CHEBI:75728"/>
    </reaction>
</comment>
<dbReference type="PANTHER" id="PTHR46118:SF4">
    <property type="entry name" value="PROTEIN ABHD11"/>
    <property type="match status" value="1"/>
</dbReference>
<dbReference type="AlphaFoldDB" id="A0A6L2PL13"/>
<evidence type="ECO:0000313" key="14">
    <source>
        <dbReference type="Proteomes" id="UP000502823"/>
    </source>
</evidence>
<dbReference type="PRINTS" id="PR00412">
    <property type="entry name" value="EPOXHYDRLASE"/>
</dbReference>
<dbReference type="GO" id="GO:0005739">
    <property type="term" value="C:mitochondrion"/>
    <property type="evidence" value="ECO:0007669"/>
    <property type="project" value="TreeGrafter"/>
</dbReference>
<dbReference type="InterPro" id="IPR000639">
    <property type="entry name" value="Epox_hydrolase-like"/>
</dbReference>
<evidence type="ECO:0000256" key="1">
    <source>
        <dbReference type="ARBA" id="ARBA00008645"/>
    </source>
</evidence>
<keyword evidence="14" id="KW-1185">Reference proteome</keyword>
<comment type="catalytic activity">
    <reaction evidence="10">
        <text>1-octadecanoyl-2-(9Z-octadecenoyl)-sn-glycerol + H2O = 2-(9Z-octadecenoyl)-glycerol + octadecanoate + H(+)</text>
        <dbReference type="Rhea" id="RHEA:77103"/>
        <dbReference type="ChEBI" id="CHEBI:15377"/>
        <dbReference type="ChEBI" id="CHEBI:15378"/>
        <dbReference type="ChEBI" id="CHEBI:25629"/>
        <dbReference type="ChEBI" id="CHEBI:73990"/>
        <dbReference type="ChEBI" id="CHEBI:75468"/>
    </reaction>
</comment>
<evidence type="ECO:0000256" key="10">
    <source>
        <dbReference type="ARBA" id="ARBA00048513"/>
    </source>
</evidence>
<evidence type="ECO:0000256" key="9">
    <source>
        <dbReference type="ARBA" id="ARBA00048504"/>
    </source>
</evidence>
<organism evidence="13 14">
    <name type="scientific">Coptotermes formosanus</name>
    <name type="common">Formosan subterranean termite</name>
    <dbReference type="NCBI Taxonomy" id="36987"/>
    <lineage>
        <taxon>Eukaryota</taxon>
        <taxon>Metazoa</taxon>
        <taxon>Ecdysozoa</taxon>
        <taxon>Arthropoda</taxon>
        <taxon>Hexapoda</taxon>
        <taxon>Insecta</taxon>
        <taxon>Pterygota</taxon>
        <taxon>Neoptera</taxon>
        <taxon>Polyneoptera</taxon>
        <taxon>Dictyoptera</taxon>
        <taxon>Blattodea</taxon>
        <taxon>Blattoidea</taxon>
        <taxon>Termitoidae</taxon>
        <taxon>Rhinotermitidae</taxon>
        <taxon>Coptotermes</taxon>
    </lineage>
</organism>
<sequence>MAIKFANIKASPNVTRLMGSKEQVVSAQDSGSGDSIKMGNSIEPVKMAYTSYESTKPSFVSTEWPVIIMHGLLGSKANWNAMSKILHNKTNRKIFAVDARNHGDSPHTNEMTYTHLVEDLRALMSDLNIKQATFIGHSMGGRAAMLMALRYPELVEKLVIVDISPITVSSTLSTMPKYFEGMMSVKLDRNIPLSKARRMADEQLAKYVLDSGTRQFILTNLVEAEGGCYKWRINLDSIARNFNSLAAFPTVGTSCPVPTLFVAGSNSDYVRSEDHEEIRRMFPAAKFETIPGAGHWVHADKPNELLVIMKDFIQNVQTIEGNV</sequence>
<name>A0A6L2PL13_COPFO</name>
<dbReference type="InParanoid" id="A0A6L2PL13"/>
<dbReference type="Proteomes" id="UP000502823">
    <property type="component" value="Unassembled WGS sequence"/>
</dbReference>
<dbReference type="SUPFAM" id="SSF53474">
    <property type="entry name" value="alpha/beta-Hydrolases"/>
    <property type="match status" value="1"/>
</dbReference>
<dbReference type="Pfam" id="PF00561">
    <property type="entry name" value="Abhydrolase_1"/>
    <property type="match status" value="1"/>
</dbReference>